<feature type="domain" description="FHA" evidence="1">
    <location>
        <begin position="243"/>
        <end position="294"/>
    </location>
</feature>
<reference evidence="2 3" key="1">
    <citation type="submission" date="2014-09" db="EMBL/GenBank/DDBJ databases">
        <title>Butyrate-producing bacteria isolated from human gut.</title>
        <authorList>
            <person name="Zhang Q."/>
            <person name="Zhao L."/>
        </authorList>
    </citation>
    <scope>NUCLEOTIDE SEQUENCE [LARGE SCALE GENOMIC DNA]</scope>
    <source>
        <strain evidence="2 3">21</strain>
    </source>
</reference>
<dbReference type="Pfam" id="PF19909">
    <property type="entry name" value="DUF6382"/>
    <property type="match status" value="1"/>
</dbReference>
<dbReference type="SUPFAM" id="SSF49879">
    <property type="entry name" value="SMAD/FHA domain"/>
    <property type="match status" value="1"/>
</dbReference>
<sequence>MSVNALVEKGILAEQKCGSNFAYTLLEDGLFLPTEYKVLRSQDDQCFLKCMKLTYNGQIQFYYLLEDYRSLAQMLPSLDADGLMVIVTNVLANMLQVKNNGFLSCQKLDLTFEHIYVDTNTYKVKLVYVPVNQGFYMDDASCENAFRTSLIKLIGTTQNLCNNKTIKFANSLSNALLSLQDLYETANTGEAFQPYGNTGVINAKTYPGMQPKTEGRRRSASSMQLVSLNAPNKIALAVDRSEYVIGKKADAVDGVLSFNKMISRIHCKIIQKDGQFFIEDLQSANGTYVNYEKLNPHSPRLLKNGDRIRLANSDFEAMID</sequence>
<comment type="caution">
    <text evidence="2">The sequence shown here is derived from an EMBL/GenBank/DDBJ whole genome shotgun (WGS) entry which is preliminary data.</text>
</comment>
<dbReference type="InterPro" id="IPR045962">
    <property type="entry name" value="DUF6382"/>
</dbReference>
<organism evidence="2 3">
    <name type="scientific">Eubacterium ramulus</name>
    <dbReference type="NCBI Taxonomy" id="39490"/>
    <lineage>
        <taxon>Bacteria</taxon>
        <taxon>Bacillati</taxon>
        <taxon>Bacillota</taxon>
        <taxon>Clostridia</taxon>
        <taxon>Eubacteriales</taxon>
        <taxon>Eubacteriaceae</taxon>
        <taxon>Eubacterium</taxon>
    </lineage>
</organism>
<keyword evidence="3" id="KW-1185">Reference proteome</keyword>
<evidence type="ECO:0000313" key="3">
    <source>
        <dbReference type="Proteomes" id="UP000245288"/>
    </source>
</evidence>
<gene>
    <name evidence="2" type="ORF">LG34_12385</name>
</gene>
<dbReference type="AlphaFoldDB" id="A0A2V1JPE9"/>
<dbReference type="Pfam" id="PF00498">
    <property type="entry name" value="FHA"/>
    <property type="match status" value="1"/>
</dbReference>
<dbReference type="Gene3D" id="2.60.200.20">
    <property type="match status" value="1"/>
</dbReference>
<name>A0A2V1JPE9_EUBRA</name>
<dbReference type="OrthoDB" id="1766727at2"/>
<accession>A0A2V1JPE9</accession>
<dbReference type="EMBL" id="JRFU01000135">
    <property type="protein sequence ID" value="PWE86039.1"/>
    <property type="molecule type" value="Genomic_DNA"/>
</dbReference>
<dbReference type="PANTHER" id="PTHR23308">
    <property type="entry name" value="NUCLEAR INHIBITOR OF PROTEIN PHOSPHATASE-1"/>
    <property type="match status" value="1"/>
</dbReference>
<dbReference type="InterPro" id="IPR050923">
    <property type="entry name" value="Cell_Proc_Reg/RNA_Proc"/>
</dbReference>
<evidence type="ECO:0000259" key="1">
    <source>
        <dbReference type="PROSITE" id="PS50006"/>
    </source>
</evidence>
<dbReference type="InterPro" id="IPR000253">
    <property type="entry name" value="FHA_dom"/>
</dbReference>
<proteinExistence type="predicted"/>
<dbReference type="Proteomes" id="UP000245288">
    <property type="component" value="Unassembled WGS sequence"/>
</dbReference>
<dbReference type="PROSITE" id="PS50006">
    <property type="entry name" value="FHA_DOMAIN"/>
    <property type="match status" value="1"/>
</dbReference>
<evidence type="ECO:0000313" key="2">
    <source>
        <dbReference type="EMBL" id="PWE86039.1"/>
    </source>
</evidence>
<dbReference type="CDD" id="cd00060">
    <property type="entry name" value="FHA"/>
    <property type="match status" value="1"/>
</dbReference>
<protein>
    <recommendedName>
        <fullName evidence="1">FHA domain-containing protein</fullName>
    </recommendedName>
</protein>
<dbReference type="InterPro" id="IPR008984">
    <property type="entry name" value="SMAD_FHA_dom_sf"/>
</dbReference>
<dbReference type="SMART" id="SM00240">
    <property type="entry name" value="FHA"/>
    <property type="match status" value="1"/>
</dbReference>